<dbReference type="Pfam" id="PF00300">
    <property type="entry name" value="His_Phos_1"/>
    <property type="match status" value="1"/>
</dbReference>
<evidence type="ECO:0000313" key="2">
    <source>
        <dbReference type="Proteomes" id="UP000188613"/>
    </source>
</evidence>
<sequence length="193" mass="22574">MEITLIRHGKSRWTENHRMRYNEFARWVEGYNNTGVVEEDNYPAETVQKMINARVVVTSDLKRSIESAKILKPNAKIIMNAIFRETELPLMARTGILRFPPNVWAVILRCLWMIGFSNKCESFHEAKKRAEKAAQLLVDYAKNNERVVLVGHGFFNRLIANELTKRGWKGERKTSSKHWINVTYTWSYAELTE</sequence>
<comment type="caution">
    <text evidence="1">The sequence shown here is derived from an EMBL/GenBank/DDBJ whole genome shotgun (WGS) entry which is preliminary data.</text>
</comment>
<dbReference type="RefSeq" id="WP_076764493.1">
    <property type="nucleotide sequence ID" value="NZ_MSFI01000008.1"/>
</dbReference>
<gene>
    <name evidence="1" type="ORF">BTO28_05225</name>
</gene>
<keyword evidence="2" id="KW-1185">Reference proteome</keyword>
<dbReference type="InterPro" id="IPR013078">
    <property type="entry name" value="His_Pase_superF_clade-1"/>
</dbReference>
<dbReference type="Gene3D" id="3.40.50.1240">
    <property type="entry name" value="Phosphoglycerate mutase-like"/>
    <property type="match status" value="1"/>
</dbReference>
<accession>A0A1V2AAC0</accession>
<protein>
    <submittedName>
        <fullName evidence="1">Histidine phosphatase family protein</fullName>
    </submittedName>
</protein>
<name>A0A1V2AAC0_9BACI</name>
<reference evidence="1 2" key="1">
    <citation type="submission" date="2016-12" db="EMBL/GenBank/DDBJ databases">
        <title>Domibacillus sp. SAB 38T whole genome sequencing.</title>
        <authorList>
            <person name="Verma A."/>
            <person name="Ojha A.K."/>
            <person name="Krishnamurthi S."/>
        </authorList>
    </citation>
    <scope>NUCLEOTIDE SEQUENCE [LARGE SCALE GENOMIC DNA]</scope>
    <source>
        <strain evidence="1 2">SAB 38</strain>
    </source>
</reference>
<dbReference type="SUPFAM" id="SSF53254">
    <property type="entry name" value="Phosphoglycerate mutase-like"/>
    <property type="match status" value="1"/>
</dbReference>
<dbReference type="EMBL" id="MSFI01000008">
    <property type="protein sequence ID" value="OMP67890.1"/>
    <property type="molecule type" value="Genomic_DNA"/>
</dbReference>
<dbReference type="OrthoDB" id="1680942at2"/>
<dbReference type="STRING" id="1714355.BTO28_05225"/>
<dbReference type="Proteomes" id="UP000188613">
    <property type="component" value="Unassembled WGS sequence"/>
</dbReference>
<dbReference type="InterPro" id="IPR029033">
    <property type="entry name" value="His_PPase_superfam"/>
</dbReference>
<organism evidence="1 2">
    <name type="scientific">Domibacillus epiphyticus</name>
    <dbReference type="NCBI Taxonomy" id="1714355"/>
    <lineage>
        <taxon>Bacteria</taxon>
        <taxon>Bacillati</taxon>
        <taxon>Bacillota</taxon>
        <taxon>Bacilli</taxon>
        <taxon>Bacillales</taxon>
        <taxon>Bacillaceae</taxon>
        <taxon>Domibacillus</taxon>
    </lineage>
</organism>
<proteinExistence type="predicted"/>
<evidence type="ECO:0000313" key="1">
    <source>
        <dbReference type="EMBL" id="OMP67890.1"/>
    </source>
</evidence>
<dbReference type="AlphaFoldDB" id="A0A1V2AAC0"/>